<dbReference type="RefSeq" id="WP_279649977.1">
    <property type="nucleotide sequence ID" value="NZ_CP122539.1"/>
</dbReference>
<evidence type="ECO:0000259" key="2">
    <source>
        <dbReference type="Pfam" id="PF05036"/>
    </source>
</evidence>
<keyword evidence="4" id="KW-1185">Reference proteome</keyword>
<sequence length="120" mass="14093">MKKYSLFITFLLSITVGIFTSNAQSKHTDNENIISLIEKKRTYNKNNGTGYRIQLYNGLERRAKSIRNRFQIEYPDIYTKLSYKAPEWKVQVGNYKTRLHADRALNKIREKFDGAIVVPM</sequence>
<feature type="signal peptide" evidence="1">
    <location>
        <begin position="1"/>
        <end position="23"/>
    </location>
</feature>
<dbReference type="InterPro" id="IPR036680">
    <property type="entry name" value="SPOR-like_sf"/>
</dbReference>
<evidence type="ECO:0000313" key="3">
    <source>
        <dbReference type="EMBL" id="WGH74096.1"/>
    </source>
</evidence>
<reference evidence="3 4" key="1">
    <citation type="submission" date="2023-04" db="EMBL/GenBank/DDBJ databases">
        <title>Tenacibaculum tangerinum sp. nov., isolated from sea tidal flat of South Korea.</title>
        <authorList>
            <person name="Lee S.H."/>
            <person name="Kim J.-J."/>
        </authorList>
    </citation>
    <scope>NUCLEOTIDE SEQUENCE [LARGE SCALE GENOMIC DNA]</scope>
    <source>
        <strain evidence="3 4">GRR-S3-23</strain>
    </source>
</reference>
<keyword evidence="1" id="KW-0732">Signal</keyword>
<dbReference type="Proteomes" id="UP001232001">
    <property type="component" value="Chromosome"/>
</dbReference>
<dbReference type="InterPro" id="IPR007730">
    <property type="entry name" value="SPOR-like_dom"/>
</dbReference>
<name>A0ABY8KXW9_9FLAO</name>
<dbReference type="Gene3D" id="3.30.70.1070">
    <property type="entry name" value="Sporulation related repeat"/>
    <property type="match status" value="1"/>
</dbReference>
<gene>
    <name evidence="3" type="ORF">P8625_08170</name>
</gene>
<feature type="domain" description="SPOR" evidence="2">
    <location>
        <begin position="48"/>
        <end position="118"/>
    </location>
</feature>
<dbReference type="EMBL" id="CP122539">
    <property type="protein sequence ID" value="WGH74096.1"/>
    <property type="molecule type" value="Genomic_DNA"/>
</dbReference>
<organism evidence="3 4">
    <name type="scientific">Tenacibaculum tangerinum</name>
    <dbReference type="NCBI Taxonomy" id="3038772"/>
    <lineage>
        <taxon>Bacteria</taxon>
        <taxon>Pseudomonadati</taxon>
        <taxon>Bacteroidota</taxon>
        <taxon>Flavobacteriia</taxon>
        <taxon>Flavobacteriales</taxon>
        <taxon>Flavobacteriaceae</taxon>
        <taxon>Tenacibaculum</taxon>
    </lineage>
</organism>
<protein>
    <submittedName>
        <fullName evidence="3">SPOR domain-containing protein</fullName>
    </submittedName>
</protein>
<accession>A0ABY8KXW9</accession>
<dbReference type="Pfam" id="PF05036">
    <property type="entry name" value="SPOR"/>
    <property type="match status" value="1"/>
</dbReference>
<proteinExistence type="predicted"/>
<evidence type="ECO:0000256" key="1">
    <source>
        <dbReference type="SAM" id="SignalP"/>
    </source>
</evidence>
<evidence type="ECO:0000313" key="4">
    <source>
        <dbReference type="Proteomes" id="UP001232001"/>
    </source>
</evidence>
<feature type="chain" id="PRO_5045701687" evidence="1">
    <location>
        <begin position="24"/>
        <end position="120"/>
    </location>
</feature>